<organism evidence="3">
    <name type="scientific">Culex pipiens</name>
    <name type="common">House mosquito</name>
    <dbReference type="NCBI Taxonomy" id="7175"/>
    <lineage>
        <taxon>Eukaryota</taxon>
        <taxon>Metazoa</taxon>
        <taxon>Ecdysozoa</taxon>
        <taxon>Arthropoda</taxon>
        <taxon>Hexapoda</taxon>
        <taxon>Insecta</taxon>
        <taxon>Pterygota</taxon>
        <taxon>Neoptera</taxon>
        <taxon>Endopterygota</taxon>
        <taxon>Diptera</taxon>
        <taxon>Nematocera</taxon>
        <taxon>Culicoidea</taxon>
        <taxon>Culicidae</taxon>
        <taxon>Culicinae</taxon>
        <taxon>Culicini</taxon>
        <taxon>Culex</taxon>
        <taxon>Culex</taxon>
    </lineage>
</organism>
<feature type="region of interest" description="Disordered" evidence="1">
    <location>
        <begin position="146"/>
        <end position="208"/>
    </location>
</feature>
<reference evidence="3" key="1">
    <citation type="submission" date="2021-05" db="EMBL/GenBank/DDBJ databases">
        <authorList>
            <person name="Alioto T."/>
            <person name="Alioto T."/>
            <person name="Gomez Garrido J."/>
        </authorList>
    </citation>
    <scope>NUCLEOTIDE SEQUENCE</scope>
</reference>
<dbReference type="GO" id="GO:0031011">
    <property type="term" value="C:Ino80 complex"/>
    <property type="evidence" value="ECO:0007669"/>
    <property type="project" value="InterPro"/>
</dbReference>
<dbReference type="EMBL" id="HBUE01332359">
    <property type="protein sequence ID" value="CAG6594019.1"/>
    <property type="molecule type" value="Transcribed_RNA"/>
</dbReference>
<feature type="compositionally biased region" description="Acidic residues" evidence="1">
    <location>
        <begin position="148"/>
        <end position="158"/>
    </location>
</feature>
<evidence type="ECO:0000259" key="2">
    <source>
        <dbReference type="Pfam" id="PF24237"/>
    </source>
</evidence>
<feature type="compositionally biased region" description="Low complexity" evidence="1">
    <location>
        <begin position="11"/>
        <end position="58"/>
    </location>
</feature>
<dbReference type="InterPro" id="IPR056515">
    <property type="entry name" value="INO80E_N"/>
</dbReference>
<dbReference type="InterPro" id="IPR026678">
    <property type="entry name" value="INO80E"/>
</dbReference>
<dbReference type="EMBL" id="HBUE01225635">
    <property type="protein sequence ID" value="CAG6541935.1"/>
    <property type="molecule type" value="Transcribed_RNA"/>
</dbReference>
<proteinExistence type="predicted"/>
<feature type="domain" description="INO80 complex subunit E N-terminal" evidence="2">
    <location>
        <begin position="91"/>
        <end position="138"/>
    </location>
</feature>
<evidence type="ECO:0000313" key="3">
    <source>
        <dbReference type="EMBL" id="CAG6541935.1"/>
    </source>
</evidence>
<dbReference type="GO" id="GO:0006338">
    <property type="term" value="P:chromatin remodeling"/>
    <property type="evidence" value="ECO:0007669"/>
    <property type="project" value="InterPro"/>
</dbReference>
<dbReference type="AlphaFoldDB" id="A0A8D8HUJ7"/>
<protein>
    <submittedName>
        <fullName evidence="3">INO80 complex subunit E</fullName>
    </submittedName>
</protein>
<dbReference type="PANTHER" id="PTHR21812:SF1">
    <property type="entry name" value="INO80 COMPLEX SUBUNIT E"/>
    <property type="match status" value="1"/>
</dbReference>
<feature type="compositionally biased region" description="Low complexity" evidence="1">
    <location>
        <begin position="198"/>
        <end position="208"/>
    </location>
</feature>
<dbReference type="EMBL" id="HBUE01101198">
    <property type="protein sequence ID" value="CAG6485429.1"/>
    <property type="molecule type" value="Transcribed_RNA"/>
</dbReference>
<dbReference type="Pfam" id="PF24237">
    <property type="entry name" value="INO80E"/>
    <property type="match status" value="1"/>
</dbReference>
<feature type="region of interest" description="Disordered" evidence="1">
    <location>
        <begin position="268"/>
        <end position="297"/>
    </location>
</feature>
<feature type="region of interest" description="Disordered" evidence="1">
    <location>
        <begin position="1"/>
        <end position="89"/>
    </location>
</feature>
<dbReference type="PANTHER" id="PTHR21812">
    <property type="entry name" value="INO80 COMPLEX SUBUNIT E"/>
    <property type="match status" value="1"/>
</dbReference>
<sequence>MLDGWYCRSINEQAQQAQQQQQQQVDPQPHSSSSSHQAAVAAAVRNSNSNNNNTNNSSDGEDMGGPDGGDSTEQSDPDSDEDVMPTRRNIDYKAQYNELKKKLKYLLYENEFFQENLRTSQRRLLKITRDRSFLLDRLLQYEKVDVTSSEDEDTESSDDSSKADPVPTVGRKRKNEPSLPSAQSQSKNPPKRRKPGPKKQLQQQQQQLVQPNLLQQRQFQASMLANNHGHHPQQQQHHQLMQDGHLTAEEVERHLQSRAQAMSLVPEGELPNEMFSQNPSSESNDPMVDTSPSNIGEECLSADMNMMQQE</sequence>
<name>A0A8D8HUJ7_CULPI</name>
<feature type="compositionally biased region" description="Polar residues" evidence="1">
    <location>
        <begin position="274"/>
        <end position="294"/>
    </location>
</feature>
<feature type="compositionally biased region" description="Acidic residues" evidence="1">
    <location>
        <begin position="73"/>
        <end position="83"/>
    </location>
</feature>
<accession>A0A8D8HUJ7</accession>
<evidence type="ECO:0000256" key="1">
    <source>
        <dbReference type="SAM" id="MobiDB-lite"/>
    </source>
</evidence>